<comment type="subunit">
    <text evidence="5">Homohexamer.</text>
</comment>
<keyword evidence="3 5" id="KW-0378">Hydrolase</keyword>
<keyword evidence="2 5" id="KW-0479">Metal-binding</keyword>
<feature type="binding site" evidence="5">
    <location>
        <position position="92"/>
    </location>
    <ligand>
        <name>Mg(2+)</name>
        <dbReference type="ChEBI" id="CHEBI:18420"/>
        <label>3</label>
    </ligand>
</feature>
<dbReference type="EC" id="3.6.1.1" evidence="5"/>
<keyword evidence="7" id="KW-1185">Reference proteome</keyword>
<evidence type="ECO:0000256" key="1">
    <source>
        <dbReference type="ARBA" id="ARBA00001946"/>
    </source>
</evidence>
<comment type="catalytic activity">
    <reaction evidence="5">
        <text>diphosphate + H2O = 2 phosphate + H(+)</text>
        <dbReference type="Rhea" id="RHEA:24576"/>
        <dbReference type="ChEBI" id="CHEBI:15377"/>
        <dbReference type="ChEBI" id="CHEBI:15378"/>
        <dbReference type="ChEBI" id="CHEBI:33019"/>
        <dbReference type="ChEBI" id="CHEBI:43474"/>
        <dbReference type="EC" id="3.6.1.1"/>
    </reaction>
</comment>
<sequence length="167" mass="18902">MSEEPTLCLVEIPKGSRNKYEWDEDLQAIKLDRFLFSSVVYPTDYGFIPDTHGEDGDPLDAMVCVSEPTFPGCIIPVKVIALFKMSDDKGVDDKVLCVPLEDPNWNHIDSLEDLPSSLTREIAHFFAIYKQPEGKEVIVDGWYDKAEALEVIEEARERWAATQAAQH</sequence>
<name>A0ABY5DRS2_9ACTN</name>
<feature type="binding site" evidence="5">
    <location>
        <position position="33"/>
    </location>
    <ligand>
        <name>substrate</name>
    </ligand>
</feature>
<feature type="binding site" evidence="5">
    <location>
        <position position="11"/>
    </location>
    <ligand>
        <name>Mg(2+)</name>
        <dbReference type="ChEBI" id="CHEBI:18420"/>
        <label>2</label>
    </ligand>
</feature>
<evidence type="ECO:0000313" key="7">
    <source>
        <dbReference type="Proteomes" id="UP001056035"/>
    </source>
</evidence>
<dbReference type="Gene3D" id="3.90.80.10">
    <property type="entry name" value="Inorganic pyrophosphatase"/>
    <property type="match status" value="1"/>
</dbReference>
<feature type="binding site" evidence="5">
    <location>
        <position position="45"/>
    </location>
    <ligand>
        <name>substrate</name>
    </ligand>
</feature>
<organism evidence="6 7">
    <name type="scientific">Paraconexibacter antarcticus</name>
    <dbReference type="NCBI Taxonomy" id="2949664"/>
    <lineage>
        <taxon>Bacteria</taxon>
        <taxon>Bacillati</taxon>
        <taxon>Actinomycetota</taxon>
        <taxon>Thermoleophilia</taxon>
        <taxon>Solirubrobacterales</taxon>
        <taxon>Paraconexibacteraceae</taxon>
        <taxon>Paraconexibacter</taxon>
    </lineage>
</organism>
<comment type="cofactor">
    <cofactor evidence="1 5">
        <name>Mg(2+)</name>
        <dbReference type="ChEBI" id="CHEBI:18420"/>
    </cofactor>
</comment>
<dbReference type="HAMAP" id="MF_00209">
    <property type="entry name" value="Inorganic_PPase"/>
    <property type="match status" value="1"/>
</dbReference>
<gene>
    <name evidence="5" type="primary">ppa</name>
    <name evidence="6" type="ORF">NBH00_00630</name>
</gene>
<evidence type="ECO:0000256" key="4">
    <source>
        <dbReference type="ARBA" id="ARBA00022842"/>
    </source>
</evidence>
<evidence type="ECO:0000256" key="3">
    <source>
        <dbReference type="ARBA" id="ARBA00022801"/>
    </source>
</evidence>
<keyword evidence="4 5" id="KW-0460">Magnesium</keyword>
<dbReference type="EMBL" id="CP098502">
    <property type="protein sequence ID" value="UTI64730.1"/>
    <property type="molecule type" value="Genomic_DNA"/>
</dbReference>
<reference evidence="6 7" key="1">
    <citation type="submission" date="2022-06" db="EMBL/GenBank/DDBJ databases">
        <title>Paraconexibacter antarcticus.</title>
        <authorList>
            <person name="Kim C.S."/>
        </authorList>
    </citation>
    <scope>NUCLEOTIDE SEQUENCE [LARGE SCALE GENOMIC DNA]</scope>
    <source>
        <strain evidence="6 7">02-257</strain>
    </source>
</reference>
<accession>A0ABY5DRS2</accession>
<protein>
    <recommendedName>
        <fullName evidence="5">Inorganic pyrophosphatase</fullName>
        <ecNumber evidence="5">3.6.1.1</ecNumber>
    </recommendedName>
    <alternativeName>
        <fullName evidence="5">Pyrophosphate phospho-hydrolase</fullName>
        <shortName evidence="5">PPase</shortName>
    </alternativeName>
</protein>
<feature type="binding site" evidence="5">
    <location>
        <position position="92"/>
    </location>
    <ligand>
        <name>Mg(2+)</name>
        <dbReference type="ChEBI" id="CHEBI:18420"/>
        <label>1</label>
    </ligand>
</feature>
<dbReference type="RefSeq" id="WP_254571428.1">
    <property type="nucleotide sequence ID" value="NZ_CP098502.1"/>
</dbReference>
<dbReference type="Pfam" id="PF00719">
    <property type="entry name" value="Pyrophosphatase"/>
    <property type="match status" value="1"/>
</dbReference>
<dbReference type="PANTHER" id="PTHR10286">
    <property type="entry name" value="INORGANIC PYROPHOSPHATASE"/>
    <property type="match status" value="1"/>
</dbReference>
<dbReference type="InterPro" id="IPR036649">
    <property type="entry name" value="Pyrophosphatase_sf"/>
</dbReference>
<keyword evidence="5" id="KW-0963">Cytoplasm</keyword>
<feature type="binding site" evidence="5">
    <location>
        <position position="87"/>
    </location>
    <ligand>
        <name>Mg(2+)</name>
        <dbReference type="ChEBI" id="CHEBI:18420"/>
        <label>3</label>
    </ligand>
</feature>
<feature type="binding site" evidence="5">
    <location>
        <position position="60"/>
    </location>
    <ligand>
        <name>Mg(2+)</name>
        <dbReference type="ChEBI" id="CHEBI:18420"/>
        <label>2</label>
    </ligand>
</feature>
<comment type="similarity">
    <text evidence="5">Belongs to the PPase family.</text>
</comment>
<feature type="binding site" evidence="5">
    <location>
        <position position="19"/>
    </location>
    <ligand>
        <name>substrate</name>
    </ligand>
</feature>
<comment type="function">
    <text evidence="5">Catalyzes the hydrolysis of inorganic pyrophosphate (PPi) forming two phosphate ions.</text>
</comment>
<comment type="subcellular location">
    <subcellularLocation>
        <location evidence="5">Cytoplasm</location>
    </subcellularLocation>
</comment>
<dbReference type="PROSITE" id="PS00387">
    <property type="entry name" value="PPASE"/>
    <property type="match status" value="1"/>
</dbReference>
<dbReference type="CDD" id="cd00412">
    <property type="entry name" value="pyrophosphatase"/>
    <property type="match status" value="1"/>
</dbReference>
<feature type="binding site" evidence="5">
    <location>
        <position position="55"/>
    </location>
    <ligand>
        <name>Mg(2+)</name>
        <dbReference type="ChEBI" id="CHEBI:18420"/>
        <label>1</label>
    </ligand>
</feature>
<evidence type="ECO:0000256" key="2">
    <source>
        <dbReference type="ARBA" id="ARBA00022723"/>
    </source>
</evidence>
<feature type="binding site" evidence="5">
    <location>
        <position position="129"/>
    </location>
    <ligand>
        <name>substrate</name>
    </ligand>
</feature>
<dbReference type="Proteomes" id="UP001056035">
    <property type="component" value="Chromosome"/>
</dbReference>
<feature type="binding site" evidence="5">
    <location>
        <position position="60"/>
    </location>
    <ligand>
        <name>Mg(2+)</name>
        <dbReference type="ChEBI" id="CHEBI:18420"/>
        <label>1</label>
    </ligand>
</feature>
<proteinExistence type="inferred from homology"/>
<dbReference type="InterPro" id="IPR008162">
    <property type="entry name" value="Pyrophosphatase"/>
</dbReference>
<evidence type="ECO:0000313" key="6">
    <source>
        <dbReference type="EMBL" id="UTI64730.1"/>
    </source>
</evidence>
<dbReference type="SUPFAM" id="SSF50324">
    <property type="entry name" value="Inorganic pyrophosphatase"/>
    <property type="match status" value="1"/>
</dbReference>
<evidence type="ECO:0000256" key="5">
    <source>
        <dbReference type="HAMAP-Rule" id="MF_00209"/>
    </source>
</evidence>
<feature type="active site" description="Proton acceptor" evidence="5">
    <location>
        <position position="92"/>
    </location>
</feature>